<dbReference type="Pfam" id="PF08843">
    <property type="entry name" value="AbiEii"/>
    <property type="match status" value="1"/>
</dbReference>
<dbReference type="AlphaFoldDB" id="E6QTV6"/>
<name>E6QTV6_9ZZZZ</name>
<dbReference type="EMBL" id="CABR01000101">
    <property type="protein sequence ID" value="CBI10678.1"/>
    <property type="molecule type" value="Genomic_DNA"/>
</dbReference>
<proteinExistence type="predicted"/>
<accession>E6QTV6</accession>
<organism evidence="1">
    <name type="scientific">mine drainage metagenome</name>
    <dbReference type="NCBI Taxonomy" id="410659"/>
    <lineage>
        <taxon>unclassified sequences</taxon>
        <taxon>metagenomes</taxon>
        <taxon>ecological metagenomes</taxon>
    </lineage>
</organism>
<evidence type="ECO:0000313" key="1">
    <source>
        <dbReference type="EMBL" id="CBI10678.1"/>
    </source>
</evidence>
<reference evidence="1" key="1">
    <citation type="submission" date="2009-10" db="EMBL/GenBank/DDBJ databases">
        <title>Diversity of trophic interactions inside an arsenic-rich microbial ecosystem.</title>
        <authorList>
            <person name="Bertin P.N."/>
            <person name="Heinrich-Salmeron A."/>
            <person name="Pelletier E."/>
            <person name="Goulhen-Chollet F."/>
            <person name="Arsene-Ploetze F."/>
            <person name="Gallien S."/>
            <person name="Calteau A."/>
            <person name="Vallenet D."/>
            <person name="Casiot C."/>
            <person name="Chane-Woon-Ming B."/>
            <person name="Giloteaux L."/>
            <person name="Barakat M."/>
            <person name="Bonnefoy V."/>
            <person name="Bruneel O."/>
            <person name="Chandler M."/>
            <person name="Cleiss J."/>
            <person name="Duran R."/>
            <person name="Elbaz-Poulichet F."/>
            <person name="Fonknechten N."/>
            <person name="Lauga B."/>
            <person name="Mornico D."/>
            <person name="Ortet P."/>
            <person name="Schaeffer C."/>
            <person name="Siguier P."/>
            <person name="Alexander Thil Smith A."/>
            <person name="Van Dorsselaer A."/>
            <person name="Weissenbach J."/>
            <person name="Medigue C."/>
            <person name="Le Paslier D."/>
        </authorList>
    </citation>
    <scope>NUCLEOTIDE SEQUENCE</scope>
</reference>
<sequence>MPKNTAPLPDWELVLSSAARLQRILPDAVLVGGTASAIHAAHRFSRDADHVLTDLHSRFDDVLKELESVAGWKTARVQRPVQILGSLDGIETGVRQLIRDEPLETTVVNYHGERITVPTEGEILRIKGVLILKRNATRDYLDFVALADHMGDDSIALALQSFDRLYLQASGESPLQQLQVQLANAIPYDLEETELSEYKSLDPHWHDWNGVKAACSHIATVIFDRVCDLKADRSDDYRMRP</sequence>
<dbReference type="InterPro" id="IPR014942">
    <property type="entry name" value="AbiEii"/>
</dbReference>
<protein>
    <recommendedName>
        <fullName evidence="2">Nucleotidyl transferase AbiEii/AbiGii toxin family protein</fullName>
    </recommendedName>
</protein>
<evidence type="ECO:0008006" key="2">
    <source>
        <dbReference type="Google" id="ProtNLM"/>
    </source>
</evidence>
<comment type="caution">
    <text evidence="1">The sequence shown here is derived from an EMBL/GenBank/DDBJ whole genome shotgun (WGS) entry which is preliminary data.</text>
</comment>
<gene>
    <name evidence="1" type="ORF">CARN7_1473</name>
</gene>